<dbReference type="EMBL" id="CAUYUJ010015166">
    <property type="protein sequence ID" value="CAK0850602.1"/>
    <property type="molecule type" value="Genomic_DNA"/>
</dbReference>
<sequence length="150" mass="16353">MSGAAAWARGGLLRPPWRGQAACASSSRGWPRATTRLGSRPLLLELEGFLDEAQAAALVELADRTVRPEWEDDGLPPEVRNVSKMDCEEASCKLNAVVLAMYRRRWRPSCSCRRPTSSLWSCCATSPGTTTRSTWTTAQTTARTPLAPGC</sequence>
<proteinExistence type="predicted"/>
<gene>
    <name evidence="1" type="ORF">PCOR1329_LOCUS42973</name>
</gene>
<evidence type="ECO:0000313" key="1">
    <source>
        <dbReference type="EMBL" id="CAK0850602.1"/>
    </source>
</evidence>
<keyword evidence="2" id="KW-1185">Reference proteome</keyword>
<evidence type="ECO:0000313" key="2">
    <source>
        <dbReference type="Proteomes" id="UP001189429"/>
    </source>
</evidence>
<protein>
    <submittedName>
        <fullName evidence="1">Uncharacterized protein</fullName>
    </submittedName>
</protein>
<comment type="caution">
    <text evidence="1">The sequence shown here is derived from an EMBL/GenBank/DDBJ whole genome shotgun (WGS) entry which is preliminary data.</text>
</comment>
<name>A0ABN9TWI4_9DINO</name>
<accession>A0ABN9TWI4</accession>
<organism evidence="1 2">
    <name type="scientific">Prorocentrum cordatum</name>
    <dbReference type="NCBI Taxonomy" id="2364126"/>
    <lineage>
        <taxon>Eukaryota</taxon>
        <taxon>Sar</taxon>
        <taxon>Alveolata</taxon>
        <taxon>Dinophyceae</taxon>
        <taxon>Prorocentrales</taxon>
        <taxon>Prorocentraceae</taxon>
        <taxon>Prorocentrum</taxon>
    </lineage>
</organism>
<reference evidence="1" key="1">
    <citation type="submission" date="2023-10" db="EMBL/GenBank/DDBJ databases">
        <authorList>
            <person name="Chen Y."/>
            <person name="Shah S."/>
            <person name="Dougan E. K."/>
            <person name="Thang M."/>
            <person name="Chan C."/>
        </authorList>
    </citation>
    <scope>NUCLEOTIDE SEQUENCE [LARGE SCALE GENOMIC DNA]</scope>
</reference>
<dbReference type="Proteomes" id="UP001189429">
    <property type="component" value="Unassembled WGS sequence"/>
</dbReference>